<dbReference type="OrthoDB" id="7500984at2"/>
<proteinExistence type="inferred from homology"/>
<organism evidence="3 4">
    <name type="scientific">Erythrobacter litoralis</name>
    <dbReference type="NCBI Taxonomy" id="39960"/>
    <lineage>
        <taxon>Bacteria</taxon>
        <taxon>Pseudomonadati</taxon>
        <taxon>Pseudomonadota</taxon>
        <taxon>Alphaproteobacteria</taxon>
        <taxon>Sphingomonadales</taxon>
        <taxon>Erythrobacteraceae</taxon>
        <taxon>Erythrobacter/Porphyrobacter group</taxon>
        <taxon>Erythrobacter</taxon>
    </lineage>
</organism>
<dbReference type="PRINTS" id="PR00080">
    <property type="entry name" value="SDRFAMILY"/>
</dbReference>
<sequence length="262" mass="27644">MKLEGKVAAITGGTAGLGRGIAEAFLHEGAKVALFARNREKGERVVEELRVGRGSRDRVAFFAGDAMNQSDVEGFVDGVVRKFGTIDILVNNAGGAGDLQPLAQLSDEAFDEAMKWNVYSTFWATRRALATMLSKKAGRIINISSMEGKHGKPVLTAYTAAKHAVNGITKSLAREVGEQGITVNSICPGLVITDIIRNNGPATAKAMGMEFEEMIDMFAAESAIKRPNTVEEIAAVALLLASPEGAGITGAQISVDGGTTQY</sequence>
<dbReference type="GO" id="GO:0032787">
    <property type="term" value="P:monocarboxylic acid metabolic process"/>
    <property type="evidence" value="ECO:0007669"/>
    <property type="project" value="UniProtKB-ARBA"/>
</dbReference>
<dbReference type="InterPro" id="IPR057326">
    <property type="entry name" value="KR_dom"/>
</dbReference>
<feature type="domain" description="Ketoreductase" evidence="2">
    <location>
        <begin position="6"/>
        <end position="189"/>
    </location>
</feature>
<dbReference type="Pfam" id="PF13561">
    <property type="entry name" value="adh_short_C2"/>
    <property type="match status" value="1"/>
</dbReference>
<comment type="similarity">
    <text evidence="1">Belongs to the short-chain dehydrogenases/reductases (SDR) family.</text>
</comment>
<dbReference type="InterPro" id="IPR036291">
    <property type="entry name" value="NAD(P)-bd_dom_sf"/>
</dbReference>
<evidence type="ECO:0000313" key="4">
    <source>
        <dbReference type="Proteomes" id="UP000027866"/>
    </source>
</evidence>
<evidence type="ECO:0000313" key="3">
    <source>
        <dbReference type="EMBL" id="KEO90624.1"/>
    </source>
</evidence>
<comment type="caution">
    <text evidence="3">The sequence shown here is derived from an EMBL/GenBank/DDBJ whole genome shotgun (WGS) entry which is preliminary data.</text>
</comment>
<dbReference type="AlphaFoldDB" id="A0A074MB52"/>
<dbReference type="KEGG" id="elq:Ga0102493_111096"/>
<dbReference type="PANTHER" id="PTHR42879:SF2">
    <property type="entry name" value="3-OXOACYL-[ACYL-CARRIER-PROTEIN] REDUCTASE FABG"/>
    <property type="match status" value="1"/>
</dbReference>
<dbReference type="SMART" id="SM00822">
    <property type="entry name" value="PKS_KR"/>
    <property type="match status" value="1"/>
</dbReference>
<name>A0A074MB52_9SPHN</name>
<dbReference type="EMBL" id="JMIX01000012">
    <property type="protein sequence ID" value="KEO90624.1"/>
    <property type="molecule type" value="Genomic_DNA"/>
</dbReference>
<gene>
    <name evidence="3" type="ORF">EH32_02025</name>
</gene>
<dbReference type="RefSeq" id="WP_034905821.1">
    <property type="nucleotide sequence ID" value="NZ_CP017057.1"/>
</dbReference>
<dbReference type="InterPro" id="IPR020904">
    <property type="entry name" value="Sc_DH/Rdtase_CS"/>
</dbReference>
<protein>
    <submittedName>
        <fullName evidence="3">3-oxoacyl-ACP reductase</fullName>
    </submittedName>
</protein>
<dbReference type="PROSITE" id="PS00061">
    <property type="entry name" value="ADH_SHORT"/>
    <property type="match status" value="1"/>
</dbReference>
<dbReference type="InterPro" id="IPR002347">
    <property type="entry name" value="SDR_fam"/>
</dbReference>
<reference evidence="3 4" key="1">
    <citation type="submission" date="2014-04" db="EMBL/GenBank/DDBJ databases">
        <title>A comprehensive comparison of genomes of Erythrobacter spp. Strains.</title>
        <authorList>
            <person name="Zheng Q."/>
        </authorList>
    </citation>
    <scope>NUCLEOTIDE SEQUENCE [LARGE SCALE GENOMIC DNA]</scope>
    <source>
        <strain evidence="3 4">DSM 8509</strain>
    </source>
</reference>
<dbReference type="Proteomes" id="UP000027866">
    <property type="component" value="Unassembled WGS sequence"/>
</dbReference>
<dbReference type="SUPFAM" id="SSF51735">
    <property type="entry name" value="NAD(P)-binding Rossmann-fold domains"/>
    <property type="match status" value="1"/>
</dbReference>
<dbReference type="PRINTS" id="PR00081">
    <property type="entry name" value="GDHRDH"/>
</dbReference>
<keyword evidence="4" id="KW-1185">Reference proteome</keyword>
<dbReference type="FunFam" id="3.40.50.720:FF:000084">
    <property type="entry name" value="Short-chain dehydrogenase reductase"/>
    <property type="match status" value="1"/>
</dbReference>
<dbReference type="InterPro" id="IPR050259">
    <property type="entry name" value="SDR"/>
</dbReference>
<dbReference type="PATRIC" id="fig|39960.10.peg.162"/>
<evidence type="ECO:0000259" key="2">
    <source>
        <dbReference type="SMART" id="SM00822"/>
    </source>
</evidence>
<dbReference type="PANTHER" id="PTHR42879">
    <property type="entry name" value="3-OXOACYL-(ACYL-CARRIER-PROTEIN) REDUCTASE"/>
    <property type="match status" value="1"/>
</dbReference>
<dbReference type="CDD" id="cd05233">
    <property type="entry name" value="SDR_c"/>
    <property type="match status" value="1"/>
</dbReference>
<evidence type="ECO:0000256" key="1">
    <source>
        <dbReference type="ARBA" id="ARBA00006484"/>
    </source>
</evidence>
<dbReference type="Gene3D" id="3.40.50.720">
    <property type="entry name" value="NAD(P)-binding Rossmann-like Domain"/>
    <property type="match status" value="1"/>
</dbReference>
<accession>A0A074MB52</accession>